<dbReference type="EMBL" id="QSAI01000004">
    <property type="protein sequence ID" value="RGW49911.1"/>
    <property type="molecule type" value="Genomic_DNA"/>
</dbReference>
<evidence type="ECO:0000313" key="4">
    <source>
        <dbReference type="Proteomes" id="UP000433382"/>
    </source>
</evidence>
<comment type="caution">
    <text evidence="1">The sequence shown here is derived from an EMBL/GenBank/DDBJ whole genome shotgun (WGS) entry which is preliminary data.</text>
</comment>
<dbReference type="EMBL" id="WCZM01000042">
    <property type="protein sequence ID" value="KAB3563355.1"/>
    <property type="molecule type" value="Genomic_DNA"/>
</dbReference>
<sequence length="112" mass="12782">MGNVYGKMILMLGWSGLVFYDEDDNFRDKDWILTSYDNSRKEDKIRKSSTILNRPDSSNDTDSARRNSLISSGALSLPKDISYLLNEQQLMDEIIEKAKQGSPVGREKMLES</sequence>
<dbReference type="RefSeq" id="WP_008669345.1">
    <property type="nucleotide sequence ID" value="NZ_JACBPY010000015.1"/>
</dbReference>
<proteinExistence type="predicted"/>
<gene>
    <name evidence="2" type="ORF">DWV70_02975</name>
    <name evidence="1" type="ORF">GAY01_20585</name>
</gene>
<accession>A0A412NPH7</accession>
<evidence type="ECO:0000313" key="1">
    <source>
        <dbReference type="EMBL" id="KAB3563355.1"/>
    </source>
</evidence>
<evidence type="ECO:0000313" key="3">
    <source>
        <dbReference type="Proteomes" id="UP000285469"/>
    </source>
</evidence>
<dbReference type="AlphaFoldDB" id="A0A412NPH7"/>
<organism evidence="1 4">
    <name type="scientific">Phocaeicola vulgatus</name>
    <name type="common">Bacteroides vulgatus</name>
    <dbReference type="NCBI Taxonomy" id="821"/>
    <lineage>
        <taxon>Bacteria</taxon>
        <taxon>Pseudomonadati</taxon>
        <taxon>Bacteroidota</taxon>
        <taxon>Bacteroidia</taxon>
        <taxon>Bacteroidales</taxon>
        <taxon>Bacteroidaceae</taxon>
        <taxon>Phocaeicola</taxon>
    </lineage>
</organism>
<name>A0A412NPH7_PHOVU</name>
<dbReference type="Proteomes" id="UP000285469">
    <property type="component" value="Unassembled WGS sequence"/>
</dbReference>
<reference evidence="1 4" key="2">
    <citation type="journal article" date="2019" name="Nat. Med.">
        <title>A library of human gut bacterial isolates paired with longitudinal multiomics data enables mechanistic microbiome research.</title>
        <authorList>
            <person name="Poyet M."/>
            <person name="Groussin M."/>
            <person name="Gibbons S.M."/>
            <person name="Avila-Pacheco J."/>
            <person name="Jiang X."/>
            <person name="Kearney S.M."/>
            <person name="Perrotta A.R."/>
            <person name="Berdy B."/>
            <person name="Zhao S."/>
            <person name="Lieberman T.D."/>
            <person name="Swanson P.K."/>
            <person name="Smith M."/>
            <person name="Roesemann S."/>
            <person name="Alexander J.E."/>
            <person name="Rich S.A."/>
            <person name="Livny J."/>
            <person name="Vlamakis H."/>
            <person name="Clish C."/>
            <person name="Bullock K."/>
            <person name="Deik A."/>
            <person name="Scott J."/>
            <person name="Pierce K.A."/>
            <person name="Xavier R.J."/>
            <person name="Alm E.J."/>
        </authorList>
    </citation>
    <scope>NUCLEOTIDE SEQUENCE [LARGE SCALE GENOMIC DNA]</scope>
    <source>
        <strain evidence="1 4">BIOML-A73</strain>
    </source>
</reference>
<reference evidence="2 3" key="1">
    <citation type="submission" date="2018-08" db="EMBL/GenBank/DDBJ databases">
        <title>A genome reference for cultivated species of the human gut microbiota.</title>
        <authorList>
            <person name="Zou Y."/>
            <person name="Xue W."/>
            <person name="Luo G."/>
        </authorList>
    </citation>
    <scope>NUCLEOTIDE SEQUENCE [LARGE SCALE GENOMIC DNA]</scope>
    <source>
        <strain evidence="2 3">AF12-25</strain>
    </source>
</reference>
<evidence type="ECO:0000313" key="2">
    <source>
        <dbReference type="EMBL" id="RGW49911.1"/>
    </source>
</evidence>
<dbReference type="Proteomes" id="UP000433382">
    <property type="component" value="Unassembled WGS sequence"/>
</dbReference>
<protein>
    <submittedName>
        <fullName evidence="1">Uncharacterized protein</fullName>
    </submittedName>
</protein>